<dbReference type="AlphaFoldDB" id="A0A1H0CYW3"/>
<dbReference type="OrthoDB" id="8648979at2"/>
<reference evidence="2" key="1">
    <citation type="submission" date="2016-10" db="EMBL/GenBank/DDBJ databases">
        <authorList>
            <person name="Varghese N."/>
            <person name="Submissions S."/>
        </authorList>
    </citation>
    <scope>NUCLEOTIDE SEQUENCE [LARGE SCALE GENOMIC DNA]</scope>
    <source>
        <strain evidence="2">JCM 21621</strain>
    </source>
</reference>
<keyword evidence="2" id="KW-1185">Reference proteome</keyword>
<dbReference type="Proteomes" id="UP000242957">
    <property type="component" value="Unassembled WGS sequence"/>
</dbReference>
<organism evidence="1 2">
    <name type="scientific">Pseudomonas jinjuensis</name>
    <dbReference type="NCBI Taxonomy" id="198616"/>
    <lineage>
        <taxon>Bacteria</taxon>
        <taxon>Pseudomonadati</taxon>
        <taxon>Pseudomonadota</taxon>
        <taxon>Gammaproteobacteria</taxon>
        <taxon>Pseudomonadales</taxon>
        <taxon>Pseudomonadaceae</taxon>
        <taxon>Pseudomonas</taxon>
    </lineage>
</organism>
<evidence type="ECO:0008006" key="3">
    <source>
        <dbReference type="Google" id="ProtNLM"/>
    </source>
</evidence>
<dbReference type="EMBL" id="FNIJ01000004">
    <property type="protein sequence ID" value="SDN63092.1"/>
    <property type="molecule type" value="Genomic_DNA"/>
</dbReference>
<protein>
    <recommendedName>
        <fullName evidence="3">Biotin carboxylase</fullName>
    </recommendedName>
</protein>
<accession>A0A1H0CYW3</accession>
<evidence type="ECO:0000313" key="2">
    <source>
        <dbReference type="Proteomes" id="UP000242957"/>
    </source>
</evidence>
<dbReference type="Pfam" id="PF11379">
    <property type="entry name" value="DUF3182"/>
    <property type="match status" value="1"/>
</dbReference>
<proteinExistence type="predicted"/>
<gene>
    <name evidence="1" type="ORF">SAMN05216193_10473</name>
</gene>
<sequence length="369" mass="39898">MIDATNDRLVVAWSMNDDAAPDEVRSNLALAAWLAEVQGLEFGGAYDPLAHASRRLYWVPTQTLVGPAMLKRTGVHGPLDLFGGYVEHAFIASKAIAHPLVQRPSAVPKGWNATFAERVRDVVLDGCTVFRRSDAMRAGSARLAEGPLRLKPVGACGGHGQRVAKDADELAEALDGYDDVLLEEGLVLEQDLAEVDTHSVGQVLINGFLMSYHGHQSQASQASGESVYGGSDLLLVRGDFDSLLALDLAAEVRLAIEQARIFDVAAHQQFPRFFASRRNYDIARGIDHRGRRRSGVLEQSWRIGGASSAEIAALEAFVADPGLHAVRASSFETRQDKTLPPGAREIYRGSDAAGGFLLKYAMVETHVSD</sequence>
<dbReference type="SUPFAM" id="SSF56059">
    <property type="entry name" value="Glutathione synthetase ATP-binding domain-like"/>
    <property type="match status" value="1"/>
</dbReference>
<dbReference type="RefSeq" id="WP_084314343.1">
    <property type="nucleotide sequence ID" value="NZ_FNIJ01000004.1"/>
</dbReference>
<name>A0A1H0CYW3_9PSED</name>
<dbReference type="InterPro" id="IPR021519">
    <property type="entry name" value="DUF3182"/>
</dbReference>
<evidence type="ECO:0000313" key="1">
    <source>
        <dbReference type="EMBL" id="SDN63092.1"/>
    </source>
</evidence>